<sequence>MESLGLLNVNGNRRNSFCVDGNDVMEIKLVRNPEDLMTETCSFKPDMCHQVFGESEQIFGYKGLKIKLYYAAGNLTTYIGIEYDEKINTPGIEPDNIMEMLRNAVQSRFETNIMNFERLLQLDDSFRPHGQLINSFKEQDGLDFKTYAVYVNDTTDPNFLEYHKKVQTFVILYIDAANYVNPDDGNWKFFLMYEKYLSDNMVVKYAVVGYASVYEYYAYPSNIRPRLSQVLILPPFRCNGFCSKLLNSVYNYYITNRKVVDITVEAPSQDFQRVRDFVDCKNCINLDAFSPSKLKQGFTEEMIFQARDNFKINKKQARRIYEILRLKYTNIHNEDEYNAYLNEIKDRICRPNKVANKRIMKRRFWSYFASDPDDFYVPALPDNETLKDCDEDIEDEVLELKEQYELVISRLNKCTE</sequence>
<dbReference type="GO" id="GO:0031509">
    <property type="term" value="P:subtelomeric heterochromatin formation"/>
    <property type="evidence" value="ECO:0007669"/>
    <property type="project" value="InterPro"/>
</dbReference>
<evidence type="ECO:0000256" key="2">
    <source>
        <dbReference type="ARBA" id="ARBA00010543"/>
    </source>
</evidence>
<feature type="region of interest" description="Interaction with histone H4 N-terminus" evidence="11">
    <location>
        <begin position="54"/>
        <end position="56"/>
    </location>
</feature>
<proteinExistence type="evidence at transcript level"/>
<evidence type="ECO:0000313" key="15">
    <source>
        <dbReference type="EMBL" id="JAC17269.1"/>
    </source>
</evidence>
<evidence type="ECO:0000256" key="7">
    <source>
        <dbReference type="ARBA" id="ARBA00023315"/>
    </source>
</evidence>
<feature type="domain" description="Histone acetyltransferase type B catalytic subunit C-terminal" evidence="14">
    <location>
        <begin position="275"/>
        <end position="326"/>
    </location>
</feature>
<dbReference type="InterPro" id="IPR037113">
    <property type="entry name" value="Hat1_N_sf"/>
</dbReference>
<protein>
    <recommendedName>
        <fullName evidence="4 9">Histone acetyltransferase type B catalytic subunit</fullName>
        <ecNumber evidence="3 9">2.3.1.48</ecNumber>
    </recommendedName>
</protein>
<dbReference type="Gene3D" id="3.40.630.30">
    <property type="match status" value="1"/>
</dbReference>
<evidence type="ECO:0000259" key="14">
    <source>
        <dbReference type="Pfam" id="PF21183"/>
    </source>
</evidence>
<dbReference type="GO" id="GO:0005634">
    <property type="term" value="C:nucleus"/>
    <property type="evidence" value="ECO:0007669"/>
    <property type="project" value="UniProtKB-SubCell"/>
</dbReference>
<evidence type="ECO:0000256" key="11">
    <source>
        <dbReference type="PIRSR" id="PIRSR038084-2"/>
    </source>
</evidence>
<dbReference type="GO" id="GO:0004402">
    <property type="term" value="F:histone acetyltransferase activity"/>
    <property type="evidence" value="ECO:0007669"/>
    <property type="project" value="UniProtKB-UniRule"/>
</dbReference>
<dbReference type="SUPFAM" id="SSF55729">
    <property type="entry name" value="Acyl-CoA N-acyltransferases (Nat)"/>
    <property type="match status" value="1"/>
</dbReference>
<dbReference type="PANTHER" id="PTHR12046">
    <property type="entry name" value="HISTONE ACETYLTRANSFERASE TYPE B CATALYTIC SUBUNIT"/>
    <property type="match status" value="1"/>
</dbReference>
<dbReference type="Gene3D" id="3.90.360.10">
    <property type="entry name" value="Histone acetyl transferase 1 (HAT1), N-terminal domain"/>
    <property type="match status" value="1"/>
</dbReference>
<dbReference type="AlphaFoldDB" id="A0A023F7T4"/>
<dbReference type="InterPro" id="IPR016181">
    <property type="entry name" value="Acyl_CoA_acyltransferase"/>
</dbReference>
<evidence type="ECO:0000259" key="13">
    <source>
        <dbReference type="Pfam" id="PF10394"/>
    </source>
</evidence>
<dbReference type="EMBL" id="GBBI01001443">
    <property type="protein sequence ID" value="JAC17269.1"/>
    <property type="molecule type" value="mRNA"/>
</dbReference>
<dbReference type="GO" id="GO:0000781">
    <property type="term" value="C:chromosome, telomeric region"/>
    <property type="evidence" value="ECO:0007669"/>
    <property type="project" value="GOC"/>
</dbReference>
<dbReference type="Pfam" id="PF21183">
    <property type="entry name" value="HAT1_C"/>
    <property type="match status" value="1"/>
</dbReference>
<name>A0A023F7T4_TRIIF</name>
<dbReference type="Pfam" id="PF10394">
    <property type="entry name" value="Hat1_N"/>
    <property type="match status" value="1"/>
</dbReference>
<evidence type="ECO:0000256" key="5">
    <source>
        <dbReference type="ARBA" id="ARBA00022679"/>
    </source>
</evidence>
<dbReference type="InterPro" id="IPR013523">
    <property type="entry name" value="Hist_AcTrfase_HAT1_C"/>
</dbReference>
<dbReference type="InterPro" id="IPR048776">
    <property type="entry name" value="HAT1_C"/>
</dbReference>
<keyword evidence="6" id="KW-0539">Nucleus</keyword>
<keyword evidence="5 9" id="KW-0808">Transferase</keyword>
<feature type="site" description="Interaction with histone H4 N-terminus" evidence="12">
    <location>
        <position position="187"/>
    </location>
</feature>
<evidence type="ECO:0000256" key="12">
    <source>
        <dbReference type="PIRSR" id="PIRSR038084-3"/>
    </source>
</evidence>
<dbReference type="InterPro" id="IPR017380">
    <property type="entry name" value="Hist_AcTrfase_B-typ_cat-su"/>
</dbReference>
<dbReference type="EC" id="2.3.1.48" evidence="3 9"/>
<evidence type="ECO:0000256" key="4">
    <source>
        <dbReference type="ARBA" id="ARBA00021268"/>
    </source>
</evidence>
<keyword evidence="7 9" id="KW-0012">Acyltransferase</keyword>
<evidence type="ECO:0000256" key="6">
    <source>
        <dbReference type="ARBA" id="ARBA00023242"/>
    </source>
</evidence>
<dbReference type="PIRSF" id="PIRSF038084">
    <property type="entry name" value="HAT-B_cat"/>
    <property type="match status" value="1"/>
</dbReference>
<feature type="active site" description="Proton donor/acceptor" evidence="10">
    <location>
        <position position="265"/>
    </location>
</feature>
<reference evidence="15" key="1">
    <citation type="journal article" date="2014" name="PLoS Negl. Trop. Dis.">
        <title>An updated insight into the Sialotranscriptome of Triatoma infestans: developmental stage and geographic variations.</title>
        <authorList>
            <person name="Schwarz A."/>
            <person name="Medrano-Mercado N."/>
            <person name="Schaub G.A."/>
            <person name="Struchiner C.J."/>
            <person name="Bargues M.D."/>
            <person name="Levy M.Z."/>
            <person name="Ribeiro J.M."/>
        </authorList>
    </citation>
    <scope>NUCLEOTIDE SEQUENCE</scope>
    <source>
        <strain evidence="15">Chile</strain>
        <tissue evidence="15">Salivary glands</tissue>
    </source>
</reference>
<evidence type="ECO:0000256" key="8">
    <source>
        <dbReference type="ARBA" id="ARBA00048017"/>
    </source>
</evidence>
<comment type="similarity">
    <text evidence="2 9">Belongs to the HAT1 family.</text>
</comment>
<accession>A0A023F7T4</accession>
<dbReference type="InterPro" id="IPR019467">
    <property type="entry name" value="Hat1_N"/>
</dbReference>
<evidence type="ECO:0000256" key="1">
    <source>
        <dbReference type="ARBA" id="ARBA00004123"/>
    </source>
</evidence>
<dbReference type="Gene3D" id="1.10.10.390">
    <property type="match status" value="1"/>
</dbReference>
<comment type="subcellular location">
    <subcellularLocation>
        <location evidence="1">Nucleus</location>
    </subcellularLocation>
</comment>
<feature type="domain" description="Histone acetyl transferase HAT1 N-terminal" evidence="13">
    <location>
        <begin position="18"/>
        <end position="175"/>
    </location>
</feature>
<evidence type="ECO:0000256" key="3">
    <source>
        <dbReference type="ARBA" id="ARBA00013184"/>
    </source>
</evidence>
<feature type="region of interest" description="Interaction with histone H4 N-terminus" evidence="11">
    <location>
        <begin position="214"/>
        <end position="216"/>
    </location>
</feature>
<comment type="catalytic activity">
    <reaction evidence="8 9">
        <text>L-lysyl-[protein] + acetyl-CoA = N(6)-acetyl-L-lysyl-[protein] + CoA + H(+)</text>
        <dbReference type="Rhea" id="RHEA:45948"/>
        <dbReference type="Rhea" id="RHEA-COMP:9752"/>
        <dbReference type="Rhea" id="RHEA-COMP:10731"/>
        <dbReference type="ChEBI" id="CHEBI:15378"/>
        <dbReference type="ChEBI" id="CHEBI:29969"/>
        <dbReference type="ChEBI" id="CHEBI:57287"/>
        <dbReference type="ChEBI" id="CHEBI:57288"/>
        <dbReference type="ChEBI" id="CHEBI:61930"/>
        <dbReference type="EC" id="2.3.1.48"/>
    </reaction>
</comment>
<evidence type="ECO:0000256" key="10">
    <source>
        <dbReference type="PIRSR" id="PIRSR038084-1"/>
    </source>
</evidence>
<organism evidence="15">
    <name type="scientific">Triatoma infestans</name>
    <name type="common">Assassin bug</name>
    <dbReference type="NCBI Taxonomy" id="30076"/>
    <lineage>
        <taxon>Eukaryota</taxon>
        <taxon>Metazoa</taxon>
        <taxon>Ecdysozoa</taxon>
        <taxon>Arthropoda</taxon>
        <taxon>Hexapoda</taxon>
        <taxon>Insecta</taxon>
        <taxon>Pterygota</taxon>
        <taxon>Neoptera</taxon>
        <taxon>Paraneoptera</taxon>
        <taxon>Hemiptera</taxon>
        <taxon>Heteroptera</taxon>
        <taxon>Panheteroptera</taxon>
        <taxon>Cimicomorpha</taxon>
        <taxon>Reduviidae</taxon>
        <taxon>Triatominae</taxon>
        <taxon>Triatoma</taxon>
    </lineage>
</organism>
<dbReference type="GO" id="GO:0042393">
    <property type="term" value="F:histone binding"/>
    <property type="evidence" value="ECO:0007669"/>
    <property type="project" value="InterPro"/>
</dbReference>
<evidence type="ECO:0000256" key="9">
    <source>
        <dbReference type="PIRNR" id="PIRNR038084"/>
    </source>
</evidence>
<dbReference type="FunFam" id="1.10.10.390:FF:000001">
    <property type="entry name" value="Histone acetyltransferase type B catalytic subunit"/>
    <property type="match status" value="1"/>
</dbReference>